<dbReference type="EMBL" id="MU277024">
    <property type="protein sequence ID" value="KAI0037368.1"/>
    <property type="molecule type" value="Genomic_DNA"/>
</dbReference>
<gene>
    <name evidence="1" type="ORF">FA95DRAFT_1614282</name>
</gene>
<reference evidence="1" key="2">
    <citation type="journal article" date="2022" name="New Phytol.">
        <title>Evolutionary transition to the ectomycorrhizal habit in the genomes of a hyperdiverse lineage of mushroom-forming fungi.</title>
        <authorList>
            <person name="Looney B."/>
            <person name="Miyauchi S."/>
            <person name="Morin E."/>
            <person name="Drula E."/>
            <person name="Courty P.E."/>
            <person name="Kohler A."/>
            <person name="Kuo A."/>
            <person name="LaButti K."/>
            <person name="Pangilinan J."/>
            <person name="Lipzen A."/>
            <person name="Riley R."/>
            <person name="Andreopoulos W."/>
            <person name="He G."/>
            <person name="Johnson J."/>
            <person name="Nolan M."/>
            <person name="Tritt A."/>
            <person name="Barry K.W."/>
            <person name="Grigoriev I.V."/>
            <person name="Nagy L.G."/>
            <person name="Hibbett D."/>
            <person name="Henrissat B."/>
            <person name="Matheny P.B."/>
            <person name="Labbe J."/>
            <person name="Martin F.M."/>
        </authorList>
    </citation>
    <scope>NUCLEOTIDE SEQUENCE</scope>
    <source>
        <strain evidence="1">FP105234-sp</strain>
    </source>
</reference>
<feature type="non-terminal residue" evidence="1">
    <location>
        <position position="496"/>
    </location>
</feature>
<proteinExistence type="predicted"/>
<protein>
    <submittedName>
        <fullName evidence="1">Uncharacterized protein</fullName>
    </submittedName>
</protein>
<evidence type="ECO:0000313" key="2">
    <source>
        <dbReference type="Proteomes" id="UP000814033"/>
    </source>
</evidence>
<name>A0ACB8R066_9AGAM</name>
<sequence>MNVDPDDLSPIVDTALEPTIAPFPAHGSAATGPSAPSVPTTEEVERLPNTGSRYYTLHPTLNIPVHSHDCPECTAFISHQDPSHPSWAHVQDQFRTHQRAQFDSGVSRGLAFASERIATAEDVRRRAEENVARLTRQRNIARQSEAATLEKMAELQSQLDTIRLEHTALVRDHAHTSDSLDRALAHARARSPSGELSPAESHRRRSPRPDAKKRKRSPRRPSSDVSHRRATTTETHRSVSRTPSMTPSRDGTTDLYDLRGAQWDDWVPSTYGDIAAIFSRAVGDPHASARVRALALSASDLATADRTPVMRYLIQQWGTRRNSLITPIAAAPPPPATNGGGPVSGQHAPLYPDQTRTARTSTPTDQTRTARTSAPSSAHANTPSEWTTVSHTRTPHAPANPSRASAHSSRTPASSTATSTRNSAPTTASSRGTAPAKRRAPSYSSPIEEWIEYIREKSSRCPQGVPLHPDNSILRGGPVRRLLERHLEIRRNGPEG</sequence>
<accession>A0ACB8R066</accession>
<evidence type="ECO:0000313" key="1">
    <source>
        <dbReference type="EMBL" id="KAI0037368.1"/>
    </source>
</evidence>
<organism evidence="1 2">
    <name type="scientific">Auriscalpium vulgare</name>
    <dbReference type="NCBI Taxonomy" id="40419"/>
    <lineage>
        <taxon>Eukaryota</taxon>
        <taxon>Fungi</taxon>
        <taxon>Dikarya</taxon>
        <taxon>Basidiomycota</taxon>
        <taxon>Agaricomycotina</taxon>
        <taxon>Agaricomycetes</taxon>
        <taxon>Russulales</taxon>
        <taxon>Auriscalpiaceae</taxon>
        <taxon>Auriscalpium</taxon>
    </lineage>
</organism>
<reference evidence="1" key="1">
    <citation type="submission" date="2021-02" db="EMBL/GenBank/DDBJ databases">
        <authorList>
            <consortium name="DOE Joint Genome Institute"/>
            <person name="Ahrendt S."/>
            <person name="Looney B.P."/>
            <person name="Miyauchi S."/>
            <person name="Morin E."/>
            <person name="Drula E."/>
            <person name="Courty P.E."/>
            <person name="Chicoki N."/>
            <person name="Fauchery L."/>
            <person name="Kohler A."/>
            <person name="Kuo A."/>
            <person name="Labutti K."/>
            <person name="Pangilinan J."/>
            <person name="Lipzen A."/>
            <person name="Riley R."/>
            <person name="Andreopoulos W."/>
            <person name="He G."/>
            <person name="Johnson J."/>
            <person name="Barry K.W."/>
            <person name="Grigoriev I.V."/>
            <person name="Nagy L."/>
            <person name="Hibbett D."/>
            <person name="Henrissat B."/>
            <person name="Matheny P.B."/>
            <person name="Labbe J."/>
            <person name="Martin F."/>
        </authorList>
    </citation>
    <scope>NUCLEOTIDE SEQUENCE</scope>
    <source>
        <strain evidence="1">FP105234-sp</strain>
    </source>
</reference>
<dbReference type="Proteomes" id="UP000814033">
    <property type="component" value="Unassembled WGS sequence"/>
</dbReference>
<keyword evidence="2" id="KW-1185">Reference proteome</keyword>
<comment type="caution">
    <text evidence="1">The sequence shown here is derived from an EMBL/GenBank/DDBJ whole genome shotgun (WGS) entry which is preliminary data.</text>
</comment>